<reference evidence="2 3" key="1">
    <citation type="submission" date="2019-08" db="EMBL/GenBank/DDBJ databases">
        <title>In-depth cultivation of the pig gut microbiome towards novel bacterial diversity and tailored functional studies.</title>
        <authorList>
            <person name="Wylensek D."/>
            <person name="Hitch T.C.A."/>
            <person name="Clavel T."/>
        </authorList>
    </citation>
    <scope>NUCLEOTIDE SEQUENCE [LARGE SCALE GENOMIC DNA]</scope>
    <source>
        <strain evidence="2 3">BBE-744-WT-12</strain>
    </source>
</reference>
<gene>
    <name evidence="2" type="ORF">FYJ85_11895</name>
</gene>
<organism evidence="2 3">
    <name type="scientific">Victivallis lenta</name>
    <dbReference type="NCBI Taxonomy" id="2606640"/>
    <lineage>
        <taxon>Bacteria</taxon>
        <taxon>Pseudomonadati</taxon>
        <taxon>Lentisphaerota</taxon>
        <taxon>Lentisphaeria</taxon>
        <taxon>Victivallales</taxon>
        <taxon>Victivallaceae</taxon>
        <taxon>Victivallis</taxon>
    </lineage>
</organism>
<name>A0A844G560_9BACT</name>
<evidence type="ECO:0000313" key="3">
    <source>
        <dbReference type="Proteomes" id="UP000435649"/>
    </source>
</evidence>
<comment type="caution">
    <text evidence="2">The sequence shown here is derived from an EMBL/GenBank/DDBJ whole genome shotgun (WGS) entry which is preliminary data.</text>
</comment>
<dbReference type="InterPro" id="IPR041657">
    <property type="entry name" value="HTH_17"/>
</dbReference>
<proteinExistence type="predicted"/>
<dbReference type="RefSeq" id="WP_154418814.1">
    <property type="nucleotide sequence ID" value="NZ_VUNS01000012.1"/>
</dbReference>
<dbReference type="Pfam" id="PF12728">
    <property type="entry name" value="HTH_17"/>
    <property type="match status" value="1"/>
</dbReference>
<evidence type="ECO:0000313" key="2">
    <source>
        <dbReference type="EMBL" id="MST97741.1"/>
    </source>
</evidence>
<feature type="domain" description="Helix-turn-helix" evidence="1">
    <location>
        <begin position="59"/>
        <end position="110"/>
    </location>
</feature>
<accession>A0A844G560</accession>
<dbReference type="SUPFAM" id="SSF46955">
    <property type="entry name" value="Putative DNA-binding domain"/>
    <property type="match status" value="1"/>
</dbReference>
<dbReference type="Proteomes" id="UP000435649">
    <property type="component" value="Unassembled WGS sequence"/>
</dbReference>
<evidence type="ECO:0000259" key="1">
    <source>
        <dbReference type="Pfam" id="PF12728"/>
    </source>
</evidence>
<keyword evidence="3" id="KW-1185">Reference proteome</keyword>
<dbReference type="AlphaFoldDB" id="A0A844G560"/>
<protein>
    <submittedName>
        <fullName evidence="2">Helix-turn-helix domain-containing protein</fullName>
    </submittedName>
</protein>
<sequence>MKEFQNQVLRPQTARLVCRLASVLLDSGTITGEEYNIISRNLHALAKTGELAPAIAPKLLTPQEVAELLSISYSQLRSLEKEGTFPFSRKLVGNKTVRYRNTDIYDYINASDTKEKQTEGEQ</sequence>
<dbReference type="EMBL" id="VUNS01000012">
    <property type="protein sequence ID" value="MST97741.1"/>
    <property type="molecule type" value="Genomic_DNA"/>
</dbReference>
<dbReference type="InterPro" id="IPR009061">
    <property type="entry name" value="DNA-bd_dom_put_sf"/>
</dbReference>